<gene>
    <name evidence="2" type="ORF">DFP90_10494</name>
</gene>
<evidence type="ECO:0000313" key="3">
    <source>
        <dbReference type="Proteomes" id="UP000256845"/>
    </source>
</evidence>
<evidence type="ECO:0000259" key="1">
    <source>
        <dbReference type="Pfam" id="PF04765"/>
    </source>
</evidence>
<reference evidence="2 3" key="1">
    <citation type="submission" date="2018-07" db="EMBL/GenBank/DDBJ databases">
        <title>Genomic Encyclopedia of Type Strains, Phase III (KMG-III): the genomes of soil and plant-associated and newly described type strains.</title>
        <authorList>
            <person name="Whitman W."/>
        </authorList>
    </citation>
    <scope>NUCLEOTIDE SEQUENCE [LARGE SCALE GENOMIC DNA]</scope>
    <source>
        <strain evidence="2 3">CECT 8488</strain>
    </source>
</reference>
<proteinExistence type="predicted"/>
<organism evidence="2 3">
    <name type="scientific">Aestuariispira insulae</name>
    <dbReference type="NCBI Taxonomy" id="1461337"/>
    <lineage>
        <taxon>Bacteria</taxon>
        <taxon>Pseudomonadati</taxon>
        <taxon>Pseudomonadota</taxon>
        <taxon>Alphaproteobacteria</taxon>
        <taxon>Rhodospirillales</taxon>
        <taxon>Kiloniellaceae</taxon>
        <taxon>Aestuariispira</taxon>
    </lineage>
</organism>
<accession>A0A3D9HMU3</accession>
<dbReference type="InterPro" id="IPR029044">
    <property type="entry name" value="Nucleotide-diphossugar_trans"/>
</dbReference>
<dbReference type="Proteomes" id="UP000256845">
    <property type="component" value="Unassembled WGS sequence"/>
</dbReference>
<comment type="caution">
    <text evidence="2">The sequence shown here is derived from an EMBL/GenBank/DDBJ whole genome shotgun (WGS) entry which is preliminary data.</text>
</comment>
<dbReference type="OrthoDB" id="396512at2"/>
<dbReference type="InterPro" id="IPR048354">
    <property type="entry name" value="TOD1_MUCI70_glycTrfase_dom"/>
</dbReference>
<dbReference type="InterPro" id="IPR006852">
    <property type="entry name" value="TOD1_MUCI70"/>
</dbReference>
<dbReference type="SUPFAM" id="SSF53448">
    <property type="entry name" value="Nucleotide-diphospho-sugar transferases"/>
    <property type="match status" value="1"/>
</dbReference>
<sequence length="237" mass="28177">MSRKAIFTVIVNGYDKLLEQPQYPGWDYICFTDGKRLPILGKLGLSNWKIVKYDDWGYDGFRYSRLPKILPHLFLPDYDYSLYIDGNAYLVSNPDQILNRIGWPDFVTAQHPKHPYMDTEFQECIRHGKSDPVLLSTQQRSYENLGFPEQSPLMENNLLIRRHNHPEVVALSNAWWQEINRVSHRDQLSLPYIVWKTGFTPHILSQEEKRTFFRTKSHFRSHLYRIVRSLEKRFSQS</sequence>
<name>A0A3D9HMU3_9PROT</name>
<keyword evidence="3" id="KW-1185">Reference proteome</keyword>
<feature type="domain" description="TOD1/MUCI70 glycosyltransferase-like" evidence="1">
    <location>
        <begin position="47"/>
        <end position="218"/>
    </location>
</feature>
<protein>
    <submittedName>
        <fullName evidence="2">Uncharacterized protein DUF616</fullName>
    </submittedName>
</protein>
<dbReference type="PANTHER" id="PTHR12956">
    <property type="entry name" value="ALKALINE CERAMIDASE-RELATED"/>
    <property type="match status" value="1"/>
</dbReference>
<dbReference type="RefSeq" id="WP_115936621.1">
    <property type="nucleotide sequence ID" value="NZ_QRDW01000004.1"/>
</dbReference>
<dbReference type="Pfam" id="PF04765">
    <property type="entry name" value="TOD1_MUCI70"/>
    <property type="match status" value="1"/>
</dbReference>
<dbReference type="EMBL" id="QRDW01000004">
    <property type="protein sequence ID" value="RED50822.1"/>
    <property type="molecule type" value="Genomic_DNA"/>
</dbReference>
<evidence type="ECO:0000313" key="2">
    <source>
        <dbReference type="EMBL" id="RED50822.1"/>
    </source>
</evidence>
<dbReference type="AlphaFoldDB" id="A0A3D9HMU3"/>